<reference evidence="2" key="1">
    <citation type="submission" date="2019-11" db="EMBL/GenBank/DDBJ databases">
        <title>Acidithiobacillus ferrianus sp. nov.: a facultatively anaerobic and extremely acidophilic chemolithoautotroph.</title>
        <authorList>
            <person name="Norris P.R."/>
            <person name="Falagan C."/>
            <person name="Moya-Beltran A."/>
            <person name="Castro M."/>
            <person name="Quatrini R."/>
            <person name="Johnson D.B."/>
        </authorList>
    </citation>
    <scope>NUCLEOTIDE SEQUENCE [LARGE SCALE GENOMIC DNA]</scope>
    <source>
        <strain evidence="2">MG</strain>
    </source>
</reference>
<dbReference type="InterPro" id="IPR006171">
    <property type="entry name" value="TOPRIM_dom"/>
</dbReference>
<evidence type="ECO:0000259" key="1">
    <source>
        <dbReference type="Pfam" id="PF13362"/>
    </source>
</evidence>
<proteinExistence type="predicted"/>
<dbReference type="EMBL" id="WNJL01000023">
    <property type="protein sequence ID" value="NDU42080.1"/>
    <property type="molecule type" value="Genomic_DNA"/>
</dbReference>
<dbReference type="AlphaFoldDB" id="A0A845UBU3"/>
<accession>A0A845UBU3</accession>
<protein>
    <recommendedName>
        <fullName evidence="1">Toprim domain-containing protein</fullName>
    </recommendedName>
</protein>
<name>A0A845UBU3_9PROT</name>
<evidence type="ECO:0000313" key="2">
    <source>
        <dbReference type="EMBL" id="NDU42080.1"/>
    </source>
</evidence>
<gene>
    <name evidence="2" type="ORF">GL267_05290</name>
</gene>
<comment type="caution">
    <text evidence="2">The sequence shown here is derived from an EMBL/GenBank/DDBJ whole genome shotgun (WGS) entry which is preliminary data.</text>
</comment>
<feature type="domain" description="Toprim" evidence="1">
    <location>
        <begin position="228"/>
        <end position="340"/>
    </location>
</feature>
<dbReference type="Pfam" id="PF13362">
    <property type="entry name" value="Toprim_3"/>
    <property type="match status" value="1"/>
</dbReference>
<sequence>MNPRTRQAAKTFTSEQVVTTLQSVGIPFQVEGRQVNADLAGTGHHHIKITPRKGVYLDASTGKGGTIAALLRQIHAEVPTGESAPAQLANGGHDSGSTTSYAAQRIWGAGWTCTHAGDMPAGWDKDLNAAQKGARRTKLEQHRDIVRAYLTARLSSQHLDHWTRQVRIAHDGLMLTQMQKSGQIVGIQRTYFEDGQKSERKMLGTHGVQVLTPPAGIAPRDLGIGKAILLGEGWETTAAVVQASGWSGICGYDAGGVVKWAEQQAEQAKGMTPEQLAQAPAVMVLADRDQSQTGQTASARAVKILRAACLKAYYAIPPVPDHGGPKGGPKGSDWGDYPREGMSADVLAAHLALAVAHGDQDQEMPEVDDPGMVLSKPVQIRAWRPAKNPQTPALAGPTCEVRAGLQTALQHTVSAYLEWMKGDDKPFHPVLMMPTTGTGKSTAAKALTRNTGLRLESGRVCVFVPDHDQAGEYAAGFFHFFGRTPDPDSPAYCPNHPTAQEAMDKGHISQAEVCLKCSNGFAWQIQYYSEGAGQNSPTAANRVDNAKHILSARGLDWRKVAPCVWQGHLRDALAAQFVVAASGSYSHSLTRDSLVIFDEHFEPGKGVNVALQDIDHWTRRNQTIIENLAKSVDLAVEKDRDDLEKMQVALAAHRRAGEFFRAVALAMAGWVGKTGSINVDNGLLQAIQGILEVAKKHKDDVALAAWETLKFNAVGEMSDNPLRAAHAIAESLQFGDGYVNDGQLIVAHSLPVMERLASGQPTVIMDATPDPVIVDVVQAQGGQIVNAIAHQNVRIVRYPTRFWGLTPLNVKRSGAERRDREIRKYESLMAHHECAAYLFHKKAADEIDPDDENPMLGHWGKHHRAHNKWKDKPLVIVGSFFPPLETWRAMYQVSRIAALSAGGNPENWPAWQDDMQTVADEWICEGGTEVQCRLPLPADSHIREWLLNRVTSETVQACGRARGANSETAAIDIHIYGGVPLYGLWQHGLAVDSYEADPECLGQTKAEHMEDMQEERETSLAKVDVLAARVISKGQTVTRAALESEAVTMAATGTDGPQSPVEYGLCQGGYNIHTTPAQRESAHTQAFTMPHERVVQEWFQTRAPLISQHLSTTGRNARTIKAAQEAALRFGEEMVKEALQMADLLFKSTGGDADRLAGIAWDTIEYGDARDAELVAARLVLVALGKTEGVPPPW</sequence>
<organism evidence="2">
    <name type="scientific">Acidithiobacillus ferrianus</name>
    <dbReference type="NCBI Taxonomy" id="2678518"/>
    <lineage>
        <taxon>Bacteria</taxon>
        <taxon>Pseudomonadati</taxon>
        <taxon>Pseudomonadota</taxon>
        <taxon>Acidithiobacillia</taxon>
        <taxon>Acidithiobacillales</taxon>
        <taxon>Acidithiobacillaceae</taxon>
        <taxon>Acidithiobacillus</taxon>
    </lineage>
</organism>